<dbReference type="Pfam" id="PF14574">
    <property type="entry name" value="RACo_C_ter"/>
    <property type="match status" value="1"/>
</dbReference>
<keyword evidence="3" id="KW-1185">Reference proteome</keyword>
<evidence type="ECO:0000313" key="3">
    <source>
        <dbReference type="Proteomes" id="UP001164745"/>
    </source>
</evidence>
<dbReference type="PROSITE" id="PS51085">
    <property type="entry name" value="2FE2S_FER_2"/>
    <property type="match status" value="1"/>
</dbReference>
<dbReference type="InterPro" id="IPR042259">
    <property type="entry name" value="Raco-like_middle_sf"/>
</dbReference>
<dbReference type="InterPro" id="IPR012675">
    <property type="entry name" value="Beta-grasp_dom_sf"/>
</dbReference>
<dbReference type="Pfam" id="PF17651">
    <property type="entry name" value="Raco_middle"/>
    <property type="match status" value="1"/>
</dbReference>
<feature type="domain" description="2Fe-2S ferredoxin-type" evidence="1">
    <location>
        <begin position="2"/>
        <end position="101"/>
    </location>
</feature>
<evidence type="ECO:0000259" key="1">
    <source>
        <dbReference type="PROSITE" id="PS51085"/>
    </source>
</evidence>
<dbReference type="Gene3D" id="3.30.420.480">
    <property type="entry name" value="Domain of unknown function (DUF4445)"/>
    <property type="match status" value="1"/>
</dbReference>
<reference evidence="2" key="1">
    <citation type="submission" date="2022-12" db="EMBL/GenBank/DDBJ databases">
        <authorList>
            <person name="Bing R.G."/>
            <person name="Willard D.J."/>
            <person name="Manesh M.J.H."/>
            <person name="Laemthong T."/>
            <person name="Crosby J.R."/>
            <person name="Kelly R.M."/>
        </authorList>
    </citation>
    <scope>NUCLEOTIDE SEQUENCE</scope>
    <source>
        <strain evidence="2">DSM 8991</strain>
    </source>
</reference>
<dbReference type="InterPro" id="IPR052911">
    <property type="entry name" value="Corrinoid_activation_enz"/>
</dbReference>
<gene>
    <name evidence="2" type="ORF">OTJ99_000354</name>
</gene>
<organism evidence="2 3">
    <name type="scientific">Caldicellulosiruptor naganoensis</name>
    <dbReference type="NCBI Taxonomy" id="29324"/>
    <lineage>
        <taxon>Bacteria</taxon>
        <taxon>Bacillati</taxon>
        <taxon>Bacillota</taxon>
        <taxon>Bacillota incertae sedis</taxon>
        <taxon>Caldicellulosiruptorales</taxon>
        <taxon>Caldicellulosiruptoraceae</taxon>
        <taxon>Caldicellulosiruptor</taxon>
    </lineage>
</organism>
<accession>A0ABY7BH08</accession>
<dbReference type="InterPro" id="IPR027980">
    <property type="entry name" value="RACo_C"/>
</dbReference>
<dbReference type="InterPro" id="IPR041414">
    <property type="entry name" value="Raco-like_middle"/>
</dbReference>
<proteinExistence type="predicted"/>
<dbReference type="CDD" id="cd00207">
    <property type="entry name" value="fer2"/>
    <property type="match status" value="1"/>
</dbReference>
<dbReference type="InterPro" id="IPR001041">
    <property type="entry name" value="2Fe-2S_ferredoxin-type"/>
</dbReference>
<dbReference type="InterPro" id="IPR043129">
    <property type="entry name" value="ATPase_NBD"/>
</dbReference>
<dbReference type="RefSeq" id="WP_045165476.1">
    <property type="nucleotide sequence ID" value="NZ_CP113864.1"/>
</dbReference>
<dbReference type="Gene3D" id="3.10.20.30">
    <property type="match status" value="1"/>
</dbReference>
<dbReference type="SUPFAM" id="SSF53067">
    <property type="entry name" value="Actin-like ATPase domain"/>
    <property type="match status" value="1"/>
</dbReference>
<dbReference type="Proteomes" id="UP001164745">
    <property type="component" value="Chromosome"/>
</dbReference>
<dbReference type="InterPro" id="IPR036010">
    <property type="entry name" value="2Fe-2S_ferredoxin-like_sf"/>
</dbReference>
<dbReference type="PANTHER" id="PTHR42895">
    <property type="entry name" value="IRON-SULFUR CLUSTER-BINDING PROTEIN-RELATED"/>
    <property type="match status" value="1"/>
</dbReference>
<dbReference type="Pfam" id="PF00111">
    <property type="entry name" value="Fer2"/>
    <property type="match status" value="1"/>
</dbReference>
<dbReference type="SUPFAM" id="SSF54292">
    <property type="entry name" value="2Fe-2S ferredoxin-like"/>
    <property type="match status" value="1"/>
</dbReference>
<name>A0ABY7BH08_9FIRM</name>
<dbReference type="PANTHER" id="PTHR42895:SF2">
    <property type="entry name" value="IRON-SULFUR CLUSTER PROTEIN"/>
    <property type="match status" value="1"/>
</dbReference>
<evidence type="ECO:0000313" key="2">
    <source>
        <dbReference type="EMBL" id="WAM31874.1"/>
    </source>
</evidence>
<protein>
    <submittedName>
        <fullName evidence="2">ASKHA domain-containing protein</fullName>
    </submittedName>
</protein>
<sequence length="595" mass="65485">MHRVVVHTEDRMLSIEAKEGKSLLGILQENSIFLEAPCGSRGICGKCKVLVFKEGKPYLENITEEERRILTSDEIQKGTRLACCLKLFESLEVFLPYLKQEARILSNLYTNKFEVDSDIITEKVVLERPTLDDQKSYFSRLKSLLGRKDLKVSHSVLKKLAEFKDEEFFVVLYNDEIIDITKSENLFGLAIDIGTTTVVCYLVDLLKGNVVDYYSFVNPQKKFGADVISRIDFAAQQEDGLSVLQKEIIKGINEAIRILTSRLSITKDEIYKVVAVGNPTMLHLLLGVDPVSIATSPFVPVFAEKIEERGQALGLEINKNAILKLPGSLSAYVGADIVAGILSTEMHKSKKVRLLLDLGTNGEMVLGNKDFMVAASAAAGPAFEGVNLSCGMNASSGAIDSIKIKDGKIEFTTIENTQPKGICGSGTILAVAFMLEEGIIDETGRFCEDVKEKYKDNFRQANGQDAFFITDSVYITQKDIREIQLAKAAISAGIKTMLKEAGLSEDDIETVYLAGGFGNYISPWAAIKIGLIPEGLKDKVKPAGNTAGNGAILALLSKSAEKEFEKIKKRVKYIELSSSPEFNELFVESMIFDQG</sequence>
<dbReference type="EMBL" id="CP113864">
    <property type="protein sequence ID" value="WAM31874.1"/>
    <property type="molecule type" value="Genomic_DNA"/>
</dbReference>
<dbReference type="Gene3D" id="3.10.20.880">
    <property type="match status" value="1"/>
</dbReference>